<feature type="domain" description="Ricin B lectin" evidence="2">
    <location>
        <begin position="213"/>
        <end position="346"/>
    </location>
</feature>
<name>A0A1P8UB26_9MICO</name>
<dbReference type="PROSITE" id="PS51318">
    <property type="entry name" value="TAT"/>
    <property type="match status" value="1"/>
</dbReference>
<dbReference type="Pfam" id="PF00652">
    <property type="entry name" value="Ricin_B_lectin"/>
    <property type="match status" value="1"/>
</dbReference>
<dbReference type="Proteomes" id="UP000187185">
    <property type="component" value="Chromosome"/>
</dbReference>
<dbReference type="EMBL" id="CP018762">
    <property type="protein sequence ID" value="APZ35289.1"/>
    <property type="molecule type" value="Genomic_DNA"/>
</dbReference>
<keyword evidence="1" id="KW-0732">Signal</keyword>
<dbReference type="PROSITE" id="PS50231">
    <property type="entry name" value="RICIN_B_LECTIN"/>
    <property type="match status" value="1"/>
</dbReference>
<dbReference type="SUPFAM" id="SSF50370">
    <property type="entry name" value="Ricin B-like lectins"/>
    <property type="match status" value="1"/>
</dbReference>
<protein>
    <recommendedName>
        <fullName evidence="2">Ricin B lectin domain-containing protein</fullName>
    </recommendedName>
</protein>
<accession>A0A1P8UB26</accession>
<dbReference type="InterPro" id="IPR035992">
    <property type="entry name" value="Ricin_B-like_lectins"/>
</dbReference>
<dbReference type="OrthoDB" id="5120064at2"/>
<evidence type="ECO:0000313" key="3">
    <source>
        <dbReference type="EMBL" id="APZ35289.1"/>
    </source>
</evidence>
<evidence type="ECO:0000259" key="2">
    <source>
        <dbReference type="SMART" id="SM00458"/>
    </source>
</evidence>
<sequence length="454" mass="46549">MTASTETRPRPRRRFALIAGIAAFLVAAGSTSAWAYWTAQATASGTLTTSAVSVSQASFNTPASTTYLPSSLTATRVFTITNGSTISGTATAAIVSPEAYASKLGVQIWQVASAAACTAATTVPTSGVTTGTWASITPTVTLAASATGYLCARTSIADWKTTTDPAGGQSMNPVLSVSLSAQGWTATAPTATHVQRTAGMYPLASSFFDPSLSSTWFTIRNASSTGYCLDVNGSGGSGTTVLTWGCHSDANQRWQFTPVSGTDQSFVTIRPRHASATRLQTSSAGALTIQTATGGADQQWYVQQVSASRYQLVSALNGLCVALGTSNSGQISTVTCDTASAQLSFQRESLTFSSSGSMATVTWGTGAGVAMTIVRQSGAHWVSVDQIAAGDTAESFTATPNNATSTYRIVVGTYTVGSTVPAAVDVAFGPFAIKNVTTGFFFPTTTLTAVSGFG</sequence>
<dbReference type="SMART" id="SM00458">
    <property type="entry name" value="RICIN"/>
    <property type="match status" value="1"/>
</dbReference>
<proteinExistence type="predicted"/>
<feature type="chain" id="PRO_5012117080" description="Ricin B lectin domain-containing protein" evidence="1">
    <location>
        <begin position="36"/>
        <end position="454"/>
    </location>
</feature>
<evidence type="ECO:0000313" key="4">
    <source>
        <dbReference type="Proteomes" id="UP000187185"/>
    </source>
</evidence>
<keyword evidence="4" id="KW-1185">Reference proteome</keyword>
<feature type="signal peptide" evidence="1">
    <location>
        <begin position="1"/>
        <end position="35"/>
    </location>
</feature>
<gene>
    <name evidence="3" type="ORF">BOH66_14285</name>
</gene>
<dbReference type="AlphaFoldDB" id="A0A1P8UB26"/>
<dbReference type="CDD" id="cd00161">
    <property type="entry name" value="beta-trefoil_Ricin-like"/>
    <property type="match status" value="1"/>
</dbReference>
<evidence type="ECO:0000256" key="1">
    <source>
        <dbReference type="SAM" id="SignalP"/>
    </source>
</evidence>
<dbReference type="InterPro" id="IPR000772">
    <property type="entry name" value="Ricin_B_lectin"/>
</dbReference>
<dbReference type="Gene3D" id="2.80.10.50">
    <property type="match status" value="2"/>
</dbReference>
<dbReference type="InterPro" id="IPR006311">
    <property type="entry name" value="TAT_signal"/>
</dbReference>
<dbReference type="STRING" id="36805.BOH66_14285"/>
<organism evidence="3 4">
    <name type="scientific">Microbacterium aurum</name>
    <dbReference type="NCBI Taxonomy" id="36805"/>
    <lineage>
        <taxon>Bacteria</taxon>
        <taxon>Bacillati</taxon>
        <taxon>Actinomycetota</taxon>
        <taxon>Actinomycetes</taxon>
        <taxon>Micrococcales</taxon>
        <taxon>Microbacteriaceae</taxon>
        <taxon>Microbacterium</taxon>
    </lineage>
</organism>
<dbReference type="KEGG" id="maur:BOH66_14285"/>
<reference evidence="3 4" key="1">
    <citation type="submission" date="2016-12" db="EMBL/GenBank/DDBJ databases">
        <title>Complete genome sequence of Microbacterium aurum KACC 15219.</title>
        <authorList>
            <person name="Jung Y."/>
            <person name="Shin J.-H."/>
            <person name="Lee Y.-J."/>
            <person name="Yi H."/>
            <person name="Bahn Y.-S."/>
            <person name="Kim J.F."/>
            <person name="Lee D.-W."/>
        </authorList>
    </citation>
    <scope>NUCLEOTIDE SEQUENCE [LARGE SCALE GENOMIC DNA]</scope>
    <source>
        <strain evidence="3 4">KACC 15219</strain>
    </source>
</reference>
<dbReference type="RefSeq" id="WP_076691659.1">
    <property type="nucleotide sequence ID" value="NZ_CP018762.1"/>
</dbReference>